<name>A0ABP8J3J2_9ACTN</name>
<feature type="signal peptide" evidence="2">
    <location>
        <begin position="1"/>
        <end position="25"/>
    </location>
</feature>
<keyword evidence="5" id="KW-1185">Reference proteome</keyword>
<organism evidence="4 5">
    <name type="scientific">Tsukamurella soli</name>
    <dbReference type="NCBI Taxonomy" id="644556"/>
    <lineage>
        <taxon>Bacteria</taxon>
        <taxon>Bacillati</taxon>
        <taxon>Actinomycetota</taxon>
        <taxon>Actinomycetes</taxon>
        <taxon>Mycobacteriales</taxon>
        <taxon>Tsukamurellaceae</taxon>
        <taxon>Tsukamurella</taxon>
    </lineage>
</organism>
<dbReference type="InterPro" id="IPR001638">
    <property type="entry name" value="Solute-binding_3/MltF_N"/>
</dbReference>
<gene>
    <name evidence="4" type="ORF">GCM10023147_04750</name>
</gene>
<dbReference type="PROSITE" id="PS51257">
    <property type="entry name" value="PROKAR_LIPOPROTEIN"/>
    <property type="match status" value="1"/>
</dbReference>
<dbReference type="SUPFAM" id="SSF53850">
    <property type="entry name" value="Periplasmic binding protein-like II"/>
    <property type="match status" value="1"/>
</dbReference>
<dbReference type="Gene3D" id="3.40.190.10">
    <property type="entry name" value="Periplasmic binding protein-like II"/>
    <property type="match status" value="2"/>
</dbReference>
<accession>A0ABP8J3J2</accession>
<comment type="caution">
    <text evidence="4">The sequence shown here is derived from an EMBL/GenBank/DDBJ whole genome shotgun (WGS) entry which is preliminary data.</text>
</comment>
<evidence type="ECO:0000259" key="3">
    <source>
        <dbReference type="SMART" id="SM00062"/>
    </source>
</evidence>
<feature type="chain" id="PRO_5047359075" description="Solute-binding protein family 3/N-terminal domain-containing protein" evidence="2">
    <location>
        <begin position="26"/>
        <end position="309"/>
    </location>
</feature>
<evidence type="ECO:0000313" key="5">
    <source>
        <dbReference type="Proteomes" id="UP001500635"/>
    </source>
</evidence>
<dbReference type="PANTHER" id="PTHR35936:SF17">
    <property type="entry name" value="ARGININE-BINDING EXTRACELLULAR PROTEIN ARTP"/>
    <property type="match status" value="1"/>
</dbReference>
<dbReference type="PANTHER" id="PTHR35936">
    <property type="entry name" value="MEMBRANE-BOUND LYTIC MUREIN TRANSGLYCOSYLASE F"/>
    <property type="match status" value="1"/>
</dbReference>
<proteinExistence type="predicted"/>
<evidence type="ECO:0000256" key="2">
    <source>
        <dbReference type="SAM" id="SignalP"/>
    </source>
</evidence>
<feature type="domain" description="Solute-binding protein family 3/N-terminal" evidence="3">
    <location>
        <begin position="65"/>
        <end position="295"/>
    </location>
</feature>
<keyword evidence="1 2" id="KW-0732">Signal</keyword>
<evidence type="ECO:0000256" key="1">
    <source>
        <dbReference type="ARBA" id="ARBA00022729"/>
    </source>
</evidence>
<evidence type="ECO:0000313" key="4">
    <source>
        <dbReference type="EMBL" id="GAA4384374.1"/>
    </source>
</evidence>
<reference evidence="5" key="1">
    <citation type="journal article" date="2019" name="Int. J. Syst. Evol. Microbiol.">
        <title>The Global Catalogue of Microorganisms (GCM) 10K type strain sequencing project: providing services to taxonomists for standard genome sequencing and annotation.</title>
        <authorList>
            <consortium name="The Broad Institute Genomics Platform"/>
            <consortium name="The Broad Institute Genome Sequencing Center for Infectious Disease"/>
            <person name="Wu L."/>
            <person name="Ma J."/>
        </authorList>
    </citation>
    <scope>NUCLEOTIDE SEQUENCE [LARGE SCALE GENOMIC DNA]</scope>
    <source>
        <strain evidence="5">JCM 17688</strain>
    </source>
</reference>
<dbReference type="EMBL" id="BAABFR010000004">
    <property type="protein sequence ID" value="GAA4384374.1"/>
    <property type="molecule type" value="Genomic_DNA"/>
</dbReference>
<sequence>MSIRSRCAAALAATVVAVVSLTACGSGSDGGVSASASAAVPTADVVSAVATDPALHARVPGGAATLTLGTVDSPGVDDLPHAGEVPAGHEVGLDVDLRNAVARVLGIRWNEQHGTFATIIPGVQSGRYQVGQANFGVTKARLAVVDFATYLSDGQSFLGAKDSGLTHVATLTDLCGKRIATQPGSTFQDILTQGAGDCAARGKSPYTVQYYSDEGATILALETGKADVQFGPTLSLKYAAGEIPGSTFLGQISTTTVGFVTAKGSPLAPLLVAAVNRLIATGDYARIFAKWGVPGTGIAESTLDAAATF</sequence>
<protein>
    <recommendedName>
        <fullName evidence="3">Solute-binding protein family 3/N-terminal domain-containing protein</fullName>
    </recommendedName>
</protein>
<dbReference type="RefSeq" id="WP_344990321.1">
    <property type="nucleotide sequence ID" value="NZ_BAABFR010000004.1"/>
</dbReference>
<dbReference type="SMART" id="SM00062">
    <property type="entry name" value="PBPb"/>
    <property type="match status" value="1"/>
</dbReference>
<dbReference type="Proteomes" id="UP001500635">
    <property type="component" value="Unassembled WGS sequence"/>
</dbReference>
<dbReference type="Pfam" id="PF00497">
    <property type="entry name" value="SBP_bac_3"/>
    <property type="match status" value="1"/>
</dbReference>